<evidence type="ECO:0000313" key="6">
    <source>
        <dbReference type="EMBL" id="SDQ32652.1"/>
    </source>
</evidence>
<dbReference type="AlphaFoldDB" id="A0A1H0ZZ33"/>
<dbReference type="Pfam" id="PF12391">
    <property type="entry name" value="PCDO_beta_N"/>
    <property type="match status" value="1"/>
</dbReference>
<dbReference type="GO" id="GO:0019619">
    <property type="term" value="P:3,4-dihydroxybenzoate catabolic process"/>
    <property type="evidence" value="ECO:0007669"/>
    <property type="project" value="InterPro"/>
</dbReference>
<accession>A0A1H0ZZ33</accession>
<feature type="region of interest" description="Disordered" evidence="4">
    <location>
        <begin position="17"/>
        <end position="44"/>
    </location>
</feature>
<evidence type="ECO:0000313" key="7">
    <source>
        <dbReference type="Proteomes" id="UP000199301"/>
    </source>
</evidence>
<keyword evidence="7" id="KW-1185">Reference proteome</keyword>
<dbReference type="RefSeq" id="WP_092521743.1">
    <property type="nucleotide sequence ID" value="NZ_FNKO01000001.1"/>
</dbReference>
<dbReference type="PANTHER" id="PTHR33711:SF10">
    <property type="entry name" value="INTRADIOL RING-CLEAVAGE DIOXYGENASES DOMAIN-CONTAINING PROTEIN"/>
    <property type="match status" value="1"/>
</dbReference>
<dbReference type="InterPro" id="IPR015889">
    <property type="entry name" value="Intradiol_dOase_core"/>
</dbReference>
<dbReference type="InterPro" id="IPR024756">
    <property type="entry name" value="PCDO_beta_N"/>
</dbReference>
<dbReference type="SUPFAM" id="SSF49482">
    <property type="entry name" value="Aromatic compound dioxygenase"/>
    <property type="match status" value="1"/>
</dbReference>
<dbReference type="NCBIfam" id="TIGR02422">
    <property type="entry name" value="protocat_beta"/>
    <property type="match status" value="1"/>
</dbReference>
<sequence length="251" mass="28578">MSTDSIAGRADRLLLPSYARDDASHPALDTPEYKSTSLRHPSKPLQRLPQNLTEITGPVLGHERVSETDHDLTIQHDGEPLGERILVSGRVLDSDGRTVPNTLVEVWQANAAGRYRHTGDRHPAPLDPNFSGVGRCMTDEHGRYRFVTIKPGAYPWRNHDNAWRPAHIHFSLFGRAFTQRLVTQMYFPGDPLFYQDPIFNSVRDPKARERMICEFDLDSTVPEWALSYHFDIVLRGSEATPFEDEEDDDDD</sequence>
<evidence type="ECO:0000256" key="2">
    <source>
        <dbReference type="ARBA" id="ARBA00022964"/>
    </source>
</evidence>
<evidence type="ECO:0000256" key="1">
    <source>
        <dbReference type="ARBA" id="ARBA00007825"/>
    </source>
</evidence>
<evidence type="ECO:0000256" key="4">
    <source>
        <dbReference type="SAM" id="MobiDB-lite"/>
    </source>
</evidence>
<dbReference type="InterPro" id="IPR012785">
    <property type="entry name" value="Protocat_dOase_b"/>
</dbReference>
<dbReference type="GO" id="GO:0018578">
    <property type="term" value="F:protocatechuate 3,4-dioxygenase activity"/>
    <property type="evidence" value="ECO:0007669"/>
    <property type="project" value="InterPro"/>
</dbReference>
<evidence type="ECO:0000256" key="3">
    <source>
        <dbReference type="ARBA" id="ARBA00023002"/>
    </source>
</evidence>
<dbReference type="Gene3D" id="2.60.130.10">
    <property type="entry name" value="Aromatic compound dioxygenase"/>
    <property type="match status" value="1"/>
</dbReference>
<proteinExistence type="inferred from homology"/>
<keyword evidence="2 6" id="KW-0223">Dioxygenase</keyword>
<gene>
    <name evidence="6" type="ORF">SAMN04489718_1323</name>
</gene>
<dbReference type="Proteomes" id="UP000199301">
    <property type="component" value="Unassembled WGS sequence"/>
</dbReference>
<dbReference type="PROSITE" id="PS00083">
    <property type="entry name" value="INTRADIOL_DIOXYGENAS"/>
    <property type="match status" value="1"/>
</dbReference>
<keyword evidence="3" id="KW-0560">Oxidoreductase</keyword>
<comment type="similarity">
    <text evidence="1">Belongs to the intradiol ring-cleavage dioxygenase family.</text>
</comment>
<dbReference type="EMBL" id="FNKO01000001">
    <property type="protein sequence ID" value="SDQ32652.1"/>
    <property type="molecule type" value="Genomic_DNA"/>
</dbReference>
<dbReference type="CDD" id="cd03464">
    <property type="entry name" value="3_4-PCD_beta"/>
    <property type="match status" value="1"/>
</dbReference>
<dbReference type="Pfam" id="PF00775">
    <property type="entry name" value="Dioxygenase_C"/>
    <property type="match status" value="1"/>
</dbReference>
<protein>
    <submittedName>
        <fullName evidence="6">Protocatechuate 3,4-dioxygenase, beta subunit</fullName>
    </submittedName>
</protein>
<organism evidence="6 7">
    <name type="scientific">Actinopolyspora saharensis</name>
    <dbReference type="NCBI Taxonomy" id="995062"/>
    <lineage>
        <taxon>Bacteria</taxon>
        <taxon>Bacillati</taxon>
        <taxon>Actinomycetota</taxon>
        <taxon>Actinomycetes</taxon>
        <taxon>Actinopolysporales</taxon>
        <taxon>Actinopolysporaceae</taxon>
        <taxon>Actinopolyspora</taxon>
    </lineage>
</organism>
<dbReference type="GO" id="GO:0008199">
    <property type="term" value="F:ferric iron binding"/>
    <property type="evidence" value="ECO:0007669"/>
    <property type="project" value="InterPro"/>
</dbReference>
<name>A0A1H0ZZ33_9ACTN</name>
<dbReference type="PANTHER" id="PTHR33711">
    <property type="entry name" value="DIOXYGENASE, PUTATIVE (AFU_ORTHOLOGUE AFUA_2G02910)-RELATED"/>
    <property type="match status" value="1"/>
</dbReference>
<reference evidence="7" key="1">
    <citation type="submission" date="2016-10" db="EMBL/GenBank/DDBJ databases">
        <authorList>
            <person name="Varghese N."/>
            <person name="Submissions S."/>
        </authorList>
    </citation>
    <scope>NUCLEOTIDE SEQUENCE [LARGE SCALE GENOMIC DNA]</scope>
    <source>
        <strain evidence="7">DSM 45459</strain>
    </source>
</reference>
<dbReference type="OrthoDB" id="9805815at2"/>
<dbReference type="InterPro" id="IPR050770">
    <property type="entry name" value="Intradiol_RC_Dioxygenase"/>
</dbReference>
<feature type="domain" description="Intradiol ring-cleavage dioxygenases" evidence="5">
    <location>
        <begin position="87"/>
        <end position="115"/>
    </location>
</feature>
<dbReference type="STRING" id="995062.SAMN04489718_1323"/>
<dbReference type="InterPro" id="IPR000627">
    <property type="entry name" value="Intradiol_dOase_C"/>
</dbReference>
<evidence type="ECO:0000259" key="5">
    <source>
        <dbReference type="PROSITE" id="PS00083"/>
    </source>
</evidence>